<reference evidence="1" key="1">
    <citation type="journal article" date="2023" name="Mol. Phylogenet. Evol.">
        <title>Genome-scale phylogeny and comparative genomics of the fungal order Sordariales.</title>
        <authorList>
            <person name="Hensen N."/>
            <person name="Bonometti L."/>
            <person name="Westerberg I."/>
            <person name="Brannstrom I.O."/>
            <person name="Guillou S."/>
            <person name="Cros-Aarteil S."/>
            <person name="Calhoun S."/>
            <person name="Haridas S."/>
            <person name="Kuo A."/>
            <person name="Mondo S."/>
            <person name="Pangilinan J."/>
            <person name="Riley R."/>
            <person name="LaButti K."/>
            <person name="Andreopoulos B."/>
            <person name="Lipzen A."/>
            <person name="Chen C."/>
            <person name="Yan M."/>
            <person name="Daum C."/>
            <person name="Ng V."/>
            <person name="Clum A."/>
            <person name="Steindorff A."/>
            <person name="Ohm R.A."/>
            <person name="Martin F."/>
            <person name="Silar P."/>
            <person name="Natvig D.O."/>
            <person name="Lalanne C."/>
            <person name="Gautier V."/>
            <person name="Ament-Velasquez S.L."/>
            <person name="Kruys A."/>
            <person name="Hutchinson M.I."/>
            <person name="Powell A.J."/>
            <person name="Barry K."/>
            <person name="Miller A.N."/>
            <person name="Grigoriev I.V."/>
            <person name="Debuchy R."/>
            <person name="Gladieux P."/>
            <person name="Hiltunen Thoren M."/>
            <person name="Johannesson H."/>
        </authorList>
    </citation>
    <scope>NUCLEOTIDE SEQUENCE</scope>
    <source>
        <strain evidence="1">CBS 560.94</strain>
    </source>
</reference>
<dbReference type="EMBL" id="JAUEPP010000008">
    <property type="protein sequence ID" value="KAK3338487.1"/>
    <property type="molecule type" value="Genomic_DNA"/>
</dbReference>
<comment type="caution">
    <text evidence="1">The sequence shown here is derived from an EMBL/GenBank/DDBJ whole genome shotgun (WGS) entry which is preliminary data.</text>
</comment>
<accession>A0AAE0J8H6</accession>
<organism evidence="1 2">
    <name type="scientific">Neurospora tetraspora</name>
    <dbReference type="NCBI Taxonomy" id="94610"/>
    <lineage>
        <taxon>Eukaryota</taxon>
        <taxon>Fungi</taxon>
        <taxon>Dikarya</taxon>
        <taxon>Ascomycota</taxon>
        <taxon>Pezizomycotina</taxon>
        <taxon>Sordariomycetes</taxon>
        <taxon>Sordariomycetidae</taxon>
        <taxon>Sordariales</taxon>
        <taxon>Sordariaceae</taxon>
        <taxon>Neurospora</taxon>
    </lineage>
</organism>
<dbReference type="RefSeq" id="XP_062677938.1">
    <property type="nucleotide sequence ID" value="XM_062825175.1"/>
</dbReference>
<reference evidence="1" key="2">
    <citation type="submission" date="2023-06" db="EMBL/GenBank/DDBJ databases">
        <authorList>
            <consortium name="Lawrence Berkeley National Laboratory"/>
            <person name="Haridas S."/>
            <person name="Hensen N."/>
            <person name="Bonometti L."/>
            <person name="Westerberg I."/>
            <person name="Brannstrom I.O."/>
            <person name="Guillou S."/>
            <person name="Cros-Aarteil S."/>
            <person name="Calhoun S."/>
            <person name="Kuo A."/>
            <person name="Mondo S."/>
            <person name="Pangilinan J."/>
            <person name="Riley R."/>
            <person name="Labutti K."/>
            <person name="Andreopoulos B."/>
            <person name="Lipzen A."/>
            <person name="Chen C."/>
            <person name="Yanf M."/>
            <person name="Daum C."/>
            <person name="Ng V."/>
            <person name="Clum A."/>
            <person name="Steindorff A."/>
            <person name="Ohm R."/>
            <person name="Martin F."/>
            <person name="Silar P."/>
            <person name="Natvig D."/>
            <person name="Lalanne C."/>
            <person name="Gautier V."/>
            <person name="Ament-Velasquez S.L."/>
            <person name="Kruys A."/>
            <person name="Hutchinson M.I."/>
            <person name="Powell A.J."/>
            <person name="Barry K."/>
            <person name="Miller A.N."/>
            <person name="Grigoriev I.V."/>
            <person name="Debuchy R."/>
            <person name="Gladieux P."/>
            <person name="Thoren M.H."/>
            <person name="Johannesson H."/>
        </authorList>
    </citation>
    <scope>NUCLEOTIDE SEQUENCE</scope>
    <source>
        <strain evidence="1">CBS 560.94</strain>
    </source>
</reference>
<dbReference type="CDD" id="cd15489">
    <property type="entry name" value="PHD_SF"/>
    <property type="match status" value="1"/>
</dbReference>
<proteinExistence type="predicted"/>
<dbReference type="AlphaFoldDB" id="A0AAE0J8H6"/>
<keyword evidence="2" id="KW-1185">Reference proteome</keyword>
<evidence type="ECO:0000313" key="2">
    <source>
        <dbReference type="Proteomes" id="UP001278500"/>
    </source>
</evidence>
<protein>
    <submittedName>
        <fullName evidence="1">Uncharacterized protein</fullName>
    </submittedName>
</protein>
<gene>
    <name evidence="1" type="ORF">B0H65DRAFT_435100</name>
</gene>
<evidence type="ECO:0000313" key="1">
    <source>
        <dbReference type="EMBL" id="KAK3338487.1"/>
    </source>
</evidence>
<dbReference type="Proteomes" id="UP001278500">
    <property type="component" value="Unassembled WGS sequence"/>
</dbReference>
<dbReference type="GeneID" id="87862329"/>
<sequence length="253" mass="29163">MHREEYLVQSEWTEYFANAPPAFKPRKLVKDQDLNNTISDKDCQLCFKEAKASGDIKRCQVCCRVAHQQCHDIYRTRKGACEGNTGCPLCCPHCPWNPSNREPKAEPLSLATKEEPGLPGVKSEIIDDIPWTTMAKKNQMLEKKVRKLRGQLRGQCRRKQTSRTMTDRQYKRLVAKTGGRVANYRDNKGTMCKKNAPKKEEACVKEERKAHIFQERTTPVKQTVKEERCVKMEEESEPAVVIVKVEPRRKVKS</sequence>
<name>A0AAE0J8H6_9PEZI</name>